<dbReference type="AlphaFoldDB" id="A0A6B8LX20"/>
<evidence type="ECO:0008006" key="10">
    <source>
        <dbReference type="Google" id="ProtNLM"/>
    </source>
</evidence>
<dbReference type="GO" id="GO:0009279">
    <property type="term" value="C:cell outer membrane"/>
    <property type="evidence" value="ECO:0007669"/>
    <property type="project" value="UniProtKB-SubCell"/>
</dbReference>
<evidence type="ECO:0000256" key="1">
    <source>
        <dbReference type="ARBA" id="ARBA00004459"/>
    </source>
</evidence>
<reference evidence="8 9" key="1">
    <citation type="submission" date="2019-09" db="EMBL/GenBank/DDBJ databases">
        <title>Isolation and complete genome sequencing of Methylocystis species.</title>
        <authorList>
            <person name="Rumah B.L."/>
            <person name="Stead C.E."/>
            <person name="Stevens B.C."/>
            <person name="Minton N.P."/>
            <person name="Grosse-Honebrink A."/>
            <person name="Zhang Y."/>
        </authorList>
    </citation>
    <scope>NUCLEOTIDE SEQUENCE [LARGE SCALE GENOMIC DNA]</scope>
    <source>
        <strain evidence="8 9">BRCS2</strain>
    </source>
</reference>
<feature type="compositionally biased region" description="Basic and acidic residues" evidence="7">
    <location>
        <begin position="1"/>
        <end position="12"/>
    </location>
</feature>
<evidence type="ECO:0000256" key="2">
    <source>
        <dbReference type="ARBA" id="ARBA00022729"/>
    </source>
</evidence>
<evidence type="ECO:0000256" key="7">
    <source>
        <dbReference type="SAM" id="MobiDB-lite"/>
    </source>
</evidence>
<sequence>MTRRSRLFDRNDYSAGVLQKRRTPPVTLRRSLLLLALAAASLSACGRRGPLELPPDVQARGEALKAEQAAASAKSGRGPKPAPGQAAPEAPEPPIPGTIGNRPPAQYPFPLDPLL</sequence>
<dbReference type="KEGG" id="mpar:F7D14_05355"/>
<keyword evidence="5" id="KW-0998">Cell outer membrane</keyword>
<gene>
    <name evidence="8" type="ORF">F7D14_05355</name>
</gene>
<feature type="region of interest" description="Disordered" evidence="7">
    <location>
        <begin position="1"/>
        <end position="22"/>
    </location>
</feature>
<feature type="region of interest" description="Disordered" evidence="7">
    <location>
        <begin position="61"/>
        <end position="115"/>
    </location>
</feature>
<dbReference type="Proteomes" id="UP000422569">
    <property type="component" value="Chromosome"/>
</dbReference>
<keyword evidence="3" id="KW-0472">Membrane</keyword>
<dbReference type="InterPro" id="IPR032831">
    <property type="entry name" value="LptM_cons"/>
</dbReference>
<proteinExistence type="predicted"/>
<evidence type="ECO:0000313" key="9">
    <source>
        <dbReference type="Proteomes" id="UP000422569"/>
    </source>
</evidence>
<dbReference type="EMBL" id="CP044331">
    <property type="protein sequence ID" value="QGM96957.1"/>
    <property type="molecule type" value="Genomic_DNA"/>
</dbReference>
<dbReference type="Pfam" id="PF13627">
    <property type="entry name" value="LptM_cons"/>
    <property type="match status" value="1"/>
</dbReference>
<keyword evidence="2" id="KW-0732">Signal</keyword>
<feature type="compositionally biased region" description="Low complexity" evidence="7">
    <location>
        <begin position="66"/>
        <end position="89"/>
    </location>
</feature>
<evidence type="ECO:0000256" key="5">
    <source>
        <dbReference type="ARBA" id="ARBA00023237"/>
    </source>
</evidence>
<evidence type="ECO:0000256" key="6">
    <source>
        <dbReference type="ARBA" id="ARBA00023288"/>
    </source>
</evidence>
<keyword evidence="6" id="KW-0449">Lipoprotein</keyword>
<protein>
    <recommendedName>
        <fullName evidence="10">Lipoprotein</fullName>
    </recommendedName>
</protein>
<accession>A0A6B8LX20</accession>
<comment type="subcellular location">
    <subcellularLocation>
        <location evidence="1">Cell outer membrane</location>
        <topology evidence="1">Lipid-anchor</topology>
    </subcellularLocation>
</comment>
<evidence type="ECO:0000256" key="4">
    <source>
        <dbReference type="ARBA" id="ARBA00023139"/>
    </source>
</evidence>
<name>A0A6B8LX20_9HYPH</name>
<organism evidence="8 9">
    <name type="scientific">Methylocystis parvus</name>
    <dbReference type="NCBI Taxonomy" id="134"/>
    <lineage>
        <taxon>Bacteria</taxon>
        <taxon>Pseudomonadati</taxon>
        <taxon>Pseudomonadota</taxon>
        <taxon>Alphaproteobacteria</taxon>
        <taxon>Hyphomicrobiales</taxon>
        <taxon>Methylocystaceae</taxon>
        <taxon>Methylocystis</taxon>
    </lineage>
</organism>
<evidence type="ECO:0000256" key="3">
    <source>
        <dbReference type="ARBA" id="ARBA00023136"/>
    </source>
</evidence>
<dbReference type="NCBIfam" id="NF047847">
    <property type="entry name" value="SS_mature_LptM"/>
    <property type="match status" value="1"/>
</dbReference>
<keyword evidence="9" id="KW-1185">Reference proteome</keyword>
<keyword evidence="4" id="KW-0564">Palmitate</keyword>
<evidence type="ECO:0000313" key="8">
    <source>
        <dbReference type="EMBL" id="QGM96957.1"/>
    </source>
</evidence>
<feature type="compositionally biased region" description="Pro residues" evidence="7">
    <location>
        <begin position="105"/>
        <end position="115"/>
    </location>
</feature>